<evidence type="ECO:0000313" key="2">
    <source>
        <dbReference type="Proteomes" id="UP000499080"/>
    </source>
</evidence>
<reference evidence="1 2" key="1">
    <citation type="journal article" date="2019" name="Sci. Rep.">
        <title>Orb-weaving spider Araneus ventricosus genome elucidates the spidroin gene catalogue.</title>
        <authorList>
            <person name="Kono N."/>
            <person name="Nakamura H."/>
            <person name="Ohtoshi R."/>
            <person name="Moran D.A.P."/>
            <person name="Shinohara A."/>
            <person name="Yoshida Y."/>
            <person name="Fujiwara M."/>
            <person name="Mori M."/>
            <person name="Tomita M."/>
            <person name="Arakawa K."/>
        </authorList>
    </citation>
    <scope>NUCLEOTIDE SEQUENCE [LARGE SCALE GENOMIC DNA]</scope>
</reference>
<sequence>MDEHTLSELIRVRSGCFPASVLVKGAGYAFVECPDPDTAEKIKASLNEKVNWEAQNTRPLRKFMRSMRARKNMICYDHEFNEPIGMRLSTEKKHESRITCAL</sequence>
<name>A0A4Y2APF6_ARAVE</name>
<evidence type="ECO:0000313" key="1">
    <source>
        <dbReference type="EMBL" id="GBL81648.1"/>
    </source>
</evidence>
<keyword evidence="2" id="KW-1185">Reference proteome</keyword>
<comment type="caution">
    <text evidence="1">The sequence shown here is derived from an EMBL/GenBank/DDBJ whole genome shotgun (WGS) entry which is preliminary data.</text>
</comment>
<dbReference type="OrthoDB" id="752362at2759"/>
<dbReference type="Proteomes" id="UP000499080">
    <property type="component" value="Unassembled WGS sequence"/>
</dbReference>
<protein>
    <submittedName>
        <fullName evidence="1">Uncharacterized protein</fullName>
    </submittedName>
</protein>
<dbReference type="EMBL" id="BGPR01000026">
    <property type="protein sequence ID" value="GBL81648.1"/>
    <property type="molecule type" value="Genomic_DNA"/>
</dbReference>
<accession>A0A4Y2APF6</accession>
<proteinExistence type="predicted"/>
<organism evidence="1 2">
    <name type="scientific">Araneus ventricosus</name>
    <name type="common">Orbweaver spider</name>
    <name type="synonym">Epeira ventricosa</name>
    <dbReference type="NCBI Taxonomy" id="182803"/>
    <lineage>
        <taxon>Eukaryota</taxon>
        <taxon>Metazoa</taxon>
        <taxon>Ecdysozoa</taxon>
        <taxon>Arthropoda</taxon>
        <taxon>Chelicerata</taxon>
        <taxon>Arachnida</taxon>
        <taxon>Araneae</taxon>
        <taxon>Araneomorphae</taxon>
        <taxon>Entelegynae</taxon>
        <taxon>Araneoidea</taxon>
        <taxon>Araneidae</taxon>
        <taxon>Araneus</taxon>
    </lineage>
</organism>
<dbReference type="AlphaFoldDB" id="A0A4Y2APF6"/>
<gene>
    <name evidence="1" type="ORF">AVEN_93435_1</name>
</gene>